<organism evidence="2 3">
    <name type="scientific">Aldrovandia affinis</name>
    <dbReference type="NCBI Taxonomy" id="143900"/>
    <lineage>
        <taxon>Eukaryota</taxon>
        <taxon>Metazoa</taxon>
        <taxon>Chordata</taxon>
        <taxon>Craniata</taxon>
        <taxon>Vertebrata</taxon>
        <taxon>Euteleostomi</taxon>
        <taxon>Actinopterygii</taxon>
        <taxon>Neopterygii</taxon>
        <taxon>Teleostei</taxon>
        <taxon>Notacanthiformes</taxon>
        <taxon>Halosauridae</taxon>
        <taxon>Aldrovandia</taxon>
    </lineage>
</organism>
<protein>
    <submittedName>
        <fullName evidence="2">Uncharacterized protein</fullName>
    </submittedName>
</protein>
<dbReference type="EMBL" id="JAINUG010000232">
    <property type="protein sequence ID" value="KAJ8386251.1"/>
    <property type="molecule type" value="Genomic_DNA"/>
</dbReference>
<reference evidence="2" key="1">
    <citation type="journal article" date="2023" name="Science">
        <title>Genome structures resolve the early diversification of teleost fishes.</title>
        <authorList>
            <person name="Parey E."/>
            <person name="Louis A."/>
            <person name="Montfort J."/>
            <person name="Bouchez O."/>
            <person name="Roques C."/>
            <person name="Iampietro C."/>
            <person name="Lluch J."/>
            <person name="Castinel A."/>
            <person name="Donnadieu C."/>
            <person name="Desvignes T."/>
            <person name="Floi Bucao C."/>
            <person name="Jouanno E."/>
            <person name="Wen M."/>
            <person name="Mejri S."/>
            <person name="Dirks R."/>
            <person name="Jansen H."/>
            <person name="Henkel C."/>
            <person name="Chen W.J."/>
            <person name="Zahm M."/>
            <person name="Cabau C."/>
            <person name="Klopp C."/>
            <person name="Thompson A.W."/>
            <person name="Robinson-Rechavi M."/>
            <person name="Braasch I."/>
            <person name="Lecointre G."/>
            <person name="Bobe J."/>
            <person name="Postlethwait J.H."/>
            <person name="Berthelot C."/>
            <person name="Roest Crollius H."/>
            <person name="Guiguen Y."/>
        </authorList>
    </citation>
    <scope>NUCLEOTIDE SEQUENCE</scope>
    <source>
        <strain evidence="2">NC1722</strain>
    </source>
</reference>
<feature type="region of interest" description="Disordered" evidence="1">
    <location>
        <begin position="60"/>
        <end position="152"/>
    </location>
</feature>
<evidence type="ECO:0000313" key="2">
    <source>
        <dbReference type="EMBL" id="KAJ8386251.1"/>
    </source>
</evidence>
<feature type="compositionally biased region" description="Basic and acidic residues" evidence="1">
    <location>
        <begin position="86"/>
        <end position="101"/>
    </location>
</feature>
<keyword evidence="3" id="KW-1185">Reference proteome</keyword>
<comment type="caution">
    <text evidence="2">The sequence shown here is derived from an EMBL/GenBank/DDBJ whole genome shotgun (WGS) entry which is preliminary data.</text>
</comment>
<sequence length="152" mass="16044">MPLCRSSHRTAHSSPVPDTSSPSPELAFHCAFHRPRPWSLRLAEWVGVPPPLLLLSCDADTGGKASARGQQRWRVSLGQGSEVNAEGERDTPRTEGADKGAESGSGGEAPAVCSAPPRQKGHYINSSRAPRGRGIVLPGRGLRGRQAALSHG</sequence>
<evidence type="ECO:0000313" key="3">
    <source>
        <dbReference type="Proteomes" id="UP001221898"/>
    </source>
</evidence>
<feature type="region of interest" description="Disordered" evidence="1">
    <location>
        <begin position="1"/>
        <end position="24"/>
    </location>
</feature>
<gene>
    <name evidence="2" type="ORF">AAFF_G00175710</name>
</gene>
<proteinExistence type="predicted"/>
<evidence type="ECO:0000256" key="1">
    <source>
        <dbReference type="SAM" id="MobiDB-lite"/>
    </source>
</evidence>
<feature type="compositionally biased region" description="Low complexity" evidence="1">
    <location>
        <begin position="13"/>
        <end position="24"/>
    </location>
</feature>
<feature type="compositionally biased region" description="Basic residues" evidence="1">
    <location>
        <begin position="1"/>
        <end position="11"/>
    </location>
</feature>
<dbReference type="Proteomes" id="UP001221898">
    <property type="component" value="Unassembled WGS sequence"/>
</dbReference>
<accession>A0AAD7RL12</accession>
<name>A0AAD7RL12_9TELE</name>
<dbReference type="AlphaFoldDB" id="A0AAD7RL12"/>